<reference evidence="3" key="1">
    <citation type="journal article" date="2019" name="Int. J. Syst. Evol. Microbiol.">
        <title>The Global Catalogue of Microorganisms (GCM) 10K type strain sequencing project: providing services to taxonomists for standard genome sequencing and annotation.</title>
        <authorList>
            <consortium name="The Broad Institute Genomics Platform"/>
            <consortium name="The Broad Institute Genome Sequencing Center for Infectious Disease"/>
            <person name="Wu L."/>
            <person name="Ma J."/>
        </authorList>
    </citation>
    <scope>NUCLEOTIDE SEQUENCE [LARGE SCALE GENOMIC DNA]</scope>
    <source>
        <strain evidence="3">JCM 4087</strain>
    </source>
</reference>
<feature type="compositionally biased region" description="Low complexity" evidence="1">
    <location>
        <begin position="39"/>
        <end position="55"/>
    </location>
</feature>
<comment type="caution">
    <text evidence="2">The sequence shown here is derived from an EMBL/GenBank/DDBJ whole genome shotgun (WGS) entry which is preliminary data.</text>
</comment>
<feature type="compositionally biased region" description="Basic and acidic residues" evidence="1">
    <location>
        <begin position="23"/>
        <end position="32"/>
    </location>
</feature>
<protein>
    <submittedName>
        <fullName evidence="2">Uncharacterized protein</fullName>
    </submittedName>
</protein>
<evidence type="ECO:0000313" key="2">
    <source>
        <dbReference type="EMBL" id="GAA2936374.1"/>
    </source>
</evidence>
<dbReference type="EMBL" id="BAAAXZ010000132">
    <property type="protein sequence ID" value="GAA2936374.1"/>
    <property type="molecule type" value="Genomic_DNA"/>
</dbReference>
<accession>A0ABN3X3G0</accession>
<sequence>MTVPARAGEQHAAARTKGSLRRSRADQRRGSYEWKVVSPAGARAPTRAGPPCGRGSAAPCAEGEDQTRSGPAPPPAPFGDALDERGVFARHEDGDGTSKRPP</sequence>
<evidence type="ECO:0000256" key="1">
    <source>
        <dbReference type="SAM" id="MobiDB-lite"/>
    </source>
</evidence>
<gene>
    <name evidence="2" type="ORF">GCM10020221_35160</name>
</gene>
<feature type="compositionally biased region" description="Basic and acidic residues" evidence="1">
    <location>
        <begin position="82"/>
        <end position="102"/>
    </location>
</feature>
<keyword evidence="3" id="KW-1185">Reference proteome</keyword>
<feature type="region of interest" description="Disordered" evidence="1">
    <location>
        <begin position="1"/>
        <end position="102"/>
    </location>
</feature>
<name>A0ABN3X3G0_STRTU</name>
<organism evidence="2 3">
    <name type="scientific">Streptomyces thioluteus</name>
    <dbReference type="NCBI Taxonomy" id="66431"/>
    <lineage>
        <taxon>Bacteria</taxon>
        <taxon>Bacillati</taxon>
        <taxon>Actinomycetota</taxon>
        <taxon>Actinomycetes</taxon>
        <taxon>Kitasatosporales</taxon>
        <taxon>Streptomycetaceae</taxon>
        <taxon>Streptomyces</taxon>
    </lineage>
</organism>
<proteinExistence type="predicted"/>
<evidence type="ECO:0000313" key="3">
    <source>
        <dbReference type="Proteomes" id="UP001501102"/>
    </source>
</evidence>
<dbReference type="Proteomes" id="UP001501102">
    <property type="component" value="Unassembled WGS sequence"/>
</dbReference>